<dbReference type="Proteomes" id="UP001146793">
    <property type="component" value="Unassembled WGS sequence"/>
</dbReference>
<proteinExistence type="predicted"/>
<comment type="caution">
    <text evidence="2">The sequence shown here is derived from an EMBL/GenBank/DDBJ whole genome shotgun (WGS) entry which is preliminary data.</text>
</comment>
<dbReference type="Gene3D" id="3.30.420.40">
    <property type="match status" value="1"/>
</dbReference>
<sequence length="934" mass="109645">MTNNVIYICGIDFGSDKTGFGFSYIENNCKQQKSSQQQQQQKQQEQEQEHNYFIIPRSERIKTNSSILFSINKEGQLIKPIEWGSVANRKYLQAENISENLGVELFTDLKGSLLKERLTIRSVSGKEFDLFEVLVGFFKLIRKDCLKMMNKNYQTIVSKSKKKKKEKEKGKGKKQQKNKSLTISKIRFVFSIPKSFNSLTIRKLRLVFKQAGFIKNLDNRQHLLFVHESVASAIWVTNQKIKEISQEQNDNQNKNTNSNNINHTNNNNNNNKENLNSLVIISVGARTTNCIKVKQIKKIPISGELKNKYLSYNKIILQPESIQIESPPQNKLIGVYDCDLNFRRFFERLFQMKKPFNQYCKYYNNISKQWEEIKKKIRPEWRFQNNFEILNIPIGIISKEDLVSKIQEFYQTKNNKNGMNFENSILFQKKFKRSNFMNHKKSQSKKNKNLKETETKTKTETKIEIKTEMETKTETKTEMEIKTETEIEMKMKKGKLRVGELIVNKKDRQISTVELFVSRKILYSFLSNLQEEISNFVGEFTNENKEMLVNDTEIVCISGFSNSNLLKHLMNCQFRFTPKDQKKPTLNFDEYYSNGAVIKGSIIFGLYQDIITNQKICKTVGFTNLKSISTKTNQNKESNSFKNLSNNQIPEESFQVIINKNQSYPINKIFKFEIEIDIPKFPELICLISTSQSSFNTHLIYDTKCNGQLSLEHQMKIFLDIKKSFKNLNKKKQNTHLIKLQFEFSFLGAEMIIKLINLKNNKALPVLVEYNYAGLWNTSVNLDYHLIKKKYKPFLSHELNNYYHNKIKNQLKSNNKNQNRGGTKEKIKEKHKNKKNHTNNNKHQKKHKNKKKTKNKKKQKRKSNRKSPNNEKKGRRVENDIGERGNKEKGEKQSQKHTERIEKDGFINNRNGDDMKNKNEGDDIKNKNEDDEKN</sequence>
<dbReference type="GO" id="GO:0003723">
    <property type="term" value="F:RNA binding"/>
    <property type="evidence" value="ECO:0007669"/>
    <property type="project" value="InterPro"/>
</dbReference>
<feature type="compositionally biased region" description="Low complexity" evidence="1">
    <location>
        <begin position="808"/>
        <end position="819"/>
    </location>
</feature>
<dbReference type="EMBL" id="JANTQA010000015">
    <property type="protein sequence ID" value="KAJ3447647.1"/>
    <property type="molecule type" value="Genomic_DNA"/>
</dbReference>
<name>A0AAV8A4H5_9EUKA</name>
<gene>
    <name evidence="2" type="ORF">M0812_00119</name>
</gene>
<accession>A0AAV8A4H5</accession>
<protein>
    <submittedName>
        <fullName evidence="2">Ring finger protein 41</fullName>
    </submittedName>
</protein>
<reference evidence="2" key="1">
    <citation type="submission" date="2022-08" db="EMBL/GenBank/DDBJ databases">
        <title>Novel sulphate-reducing endosymbionts in the free-living metamonad Anaeramoeba.</title>
        <authorList>
            <person name="Jerlstrom-Hultqvist J."/>
            <person name="Cepicka I."/>
            <person name="Gallot-Lavallee L."/>
            <person name="Salas-Leiva D."/>
            <person name="Curtis B.A."/>
            <person name="Zahonova K."/>
            <person name="Pipaliya S."/>
            <person name="Dacks J."/>
            <person name="Roger A.J."/>
        </authorList>
    </citation>
    <scope>NUCLEOTIDE SEQUENCE</scope>
    <source>
        <strain evidence="2">Busselton2</strain>
    </source>
</reference>
<feature type="compositionally biased region" description="Low complexity" evidence="1">
    <location>
        <begin position="247"/>
        <end position="270"/>
    </location>
</feature>
<evidence type="ECO:0000256" key="1">
    <source>
        <dbReference type="SAM" id="MobiDB-lite"/>
    </source>
</evidence>
<feature type="region of interest" description="Disordered" evidence="1">
    <location>
        <begin position="807"/>
        <end position="934"/>
    </location>
</feature>
<evidence type="ECO:0000313" key="2">
    <source>
        <dbReference type="EMBL" id="KAJ3447647.1"/>
    </source>
</evidence>
<dbReference type="AlphaFoldDB" id="A0AAV8A4H5"/>
<evidence type="ECO:0000313" key="3">
    <source>
        <dbReference type="Proteomes" id="UP001146793"/>
    </source>
</evidence>
<dbReference type="InterPro" id="IPR032922">
    <property type="entry name" value="SON"/>
</dbReference>
<dbReference type="GO" id="GO:0051726">
    <property type="term" value="P:regulation of cell cycle"/>
    <property type="evidence" value="ECO:0007669"/>
    <property type="project" value="InterPro"/>
</dbReference>
<feature type="compositionally biased region" description="Basic and acidic residues" evidence="1">
    <location>
        <begin position="868"/>
        <end position="934"/>
    </location>
</feature>
<feature type="region of interest" description="Disordered" evidence="1">
    <location>
        <begin position="157"/>
        <end position="179"/>
    </location>
</feature>
<feature type="compositionally biased region" description="Basic residues" evidence="1">
    <location>
        <begin position="159"/>
        <end position="177"/>
    </location>
</feature>
<dbReference type="PANTHER" id="PTHR46528">
    <property type="entry name" value="PROTEIN SON"/>
    <property type="match status" value="1"/>
</dbReference>
<feature type="compositionally biased region" description="Basic residues" evidence="1">
    <location>
        <begin position="829"/>
        <end position="865"/>
    </location>
</feature>
<organism evidence="2 3">
    <name type="scientific">Anaeramoeba flamelloides</name>
    <dbReference type="NCBI Taxonomy" id="1746091"/>
    <lineage>
        <taxon>Eukaryota</taxon>
        <taxon>Metamonada</taxon>
        <taxon>Anaeramoebidae</taxon>
        <taxon>Anaeramoeba</taxon>
    </lineage>
</organism>
<dbReference type="PANTHER" id="PTHR46528:SF1">
    <property type="entry name" value="PROTEIN SON"/>
    <property type="match status" value="1"/>
</dbReference>
<dbReference type="GO" id="GO:0048024">
    <property type="term" value="P:regulation of mRNA splicing, via spliceosome"/>
    <property type="evidence" value="ECO:0007669"/>
    <property type="project" value="TreeGrafter"/>
</dbReference>
<feature type="region of interest" description="Disordered" evidence="1">
    <location>
        <begin position="246"/>
        <end position="270"/>
    </location>
</feature>